<name>A0ACC1I2R1_9FUNG</name>
<evidence type="ECO:0000313" key="2">
    <source>
        <dbReference type="Proteomes" id="UP001150581"/>
    </source>
</evidence>
<dbReference type="Proteomes" id="UP001150581">
    <property type="component" value="Unassembled WGS sequence"/>
</dbReference>
<comment type="caution">
    <text evidence="1">The sequence shown here is derived from an EMBL/GenBank/DDBJ whole genome shotgun (WGS) entry which is preliminary data.</text>
</comment>
<keyword evidence="2" id="KW-1185">Reference proteome</keyword>
<protein>
    <submittedName>
        <fullName evidence="1">APC5 protein</fullName>
    </submittedName>
</protein>
<reference evidence="1" key="1">
    <citation type="submission" date="2022-07" db="EMBL/GenBank/DDBJ databases">
        <title>Phylogenomic reconstructions and comparative analyses of Kickxellomycotina fungi.</title>
        <authorList>
            <person name="Reynolds N.K."/>
            <person name="Stajich J.E."/>
            <person name="Barry K."/>
            <person name="Grigoriev I.V."/>
            <person name="Crous P."/>
            <person name="Smith M.E."/>
        </authorList>
    </citation>
    <scope>NUCLEOTIDE SEQUENCE</scope>
    <source>
        <strain evidence="1">Benny 63K</strain>
    </source>
</reference>
<dbReference type="EMBL" id="JANBPG010002385">
    <property type="protein sequence ID" value="KAJ1885976.1"/>
    <property type="molecule type" value="Genomic_DNA"/>
</dbReference>
<evidence type="ECO:0000313" key="1">
    <source>
        <dbReference type="EMBL" id="KAJ1885976.1"/>
    </source>
</evidence>
<accession>A0ACC1I2R1</accession>
<organism evidence="1 2">
    <name type="scientific">Kickxella alabastrina</name>
    <dbReference type="NCBI Taxonomy" id="61397"/>
    <lineage>
        <taxon>Eukaryota</taxon>
        <taxon>Fungi</taxon>
        <taxon>Fungi incertae sedis</taxon>
        <taxon>Zoopagomycota</taxon>
        <taxon>Kickxellomycotina</taxon>
        <taxon>Kickxellomycetes</taxon>
        <taxon>Kickxellales</taxon>
        <taxon>Kickxellaceae</taxon>
        <taxon>Kickxella</taxon>
    </lineage>
</organism>
<sequence length="606" mass="68289">MNSSNGSGYLSATKLIILLCIEQYSRHYEWGPNTLSDLGEFLINQLYEPTWTDTSKWSDLRSSLQKITIPLVNGNNDGEDITLLSVICEKLSELQTLDSLHSIFDRVRRLTVDAGEDRLAAAAVERREEANGEDMLLDSESILGIFIRRCTLAFDQMEFHQTTQFFAECQKMVLVFCPDHHNHQQQYRSQQQQQQCRIVCSLMEMQEHVESLVTLLEQEVCAPVPETMQKEIKQALELLPDYSRIHYLQYLDLIRIGESHESEQSLRRFFDNNTIKDNHTIYQYALLHLAAMRAQLGMAGAAREALVEATHVARDCQDHLCLLYIICWESRLLLQGALKSEAGGSDNREGDGDGEGDAIRAHLSISMLIDKARAMENHEMRAVGHIMLVDLMLLLSNDADFSEIFNNLVRVRALIVEHDLTKLHASWYLTASRVFMHNESGAWLSLLHAQLAGAAGQTSLTERENSEFMRQLARTQAVLCGPLHAAQYMVGQLSQANFINPTRMDALADQLRWLQVDDDTKDYYSHEGACDGSGSGSGSGNGDGGARRLSEAQSLVEDGYTCEARELLIEIACCGEARIPSDLRHRRSLYESIVVRKAMQLLSSLE</sequence>
<proteinExistence type="predicted"/>
<gene>
    <name evidence="1" type="primary">apc5</name>
    <name evidence="1" type="ORF">LPJ66_009857</name>
</gene>